<accession>A7S439</accession>
<dbReference type="SMART" id="SM00295">
    <property type="entry name" value="B41"/>
    <property type="match status" value="1"/>
</dbReference>
<dbReference type="HOGENOM" id="CLU_1163637_0_0_1"/>
<dbReference type="Pfam" id="PF00373">
    <property type="entry name" value="FERM_M"/>
    <property type="match status" value="1"/>
</dbReference>
<evidence type="ECO:0000313" key="3">
    <source>
        <dbReference type="Proteomes" id="UP000001593"/>
    </source>
</evidence>
<dbReference type="InterPro" id="IPR019749">
    <property type="entry name" value="Band_41_domain"/>
</dbReference>
<dbReference type="PhylomeDB" id="A7S439"/>
<proteinExistence type="predicted"/>
<dbReference type="InterPro" id="IPR014352">
    <property type="entry name" value="FERM/acyl-CoA-bd_prot_sf"/>
</dbReference>
<name>A7S439_NEMVE</name>
<dbReference type="eggNOG" id="KOG3527">
    <property type="taxonomic scope" value="Eukaryota"/>
</dbReference>
<dbReference type="Proteomes" id="UP000001593">
    <property type="component" value="Unassembled WGS sequence"/>
</dbReference>
<dbReference type="SUPFAM" id="SSF54236">
    <property type="entry name" value="Ubiquitin-like"/>
    <property type="match status" value="1"/>
</dbReference>
<dbReference type="PANTHER" id="PTHR23280:SF21">
    <property type="entry name" value="PROTEIN 4.1 HOMOLOG"/>
    <property type="match status" value="1"/>
</dbReference>
<evidence type="ECO:0000259" key="1">
    <source>
        <dbReference type="PROSITE" id="PS50057"/>
    </source>
</evidence>
<organism evidence="2 3">
    <name type="scientific">Nematostella vectensis</name>
    <name type="common">Starlet sea anemone</name>
    <dbReference type="NCBI Taxonomy" id="45351"/>
    <lineage>
        <taxon>Eukaryota</taxon>
        <taxon>Metazoa</taxon>
        <taxon>Cnidaria</taxon>
        <taxon>Anthozoa</taxon>
        <taxon>Hexacorallia</taxon>
        <taxon>Actiniaria</taxon>
        <taxon>Edwardsiidae</taxon>
        <taxon>Nematostella</taxon>
    </lineage>
</organism>
<dbReference type="Gene3D" id="3.10.20.90">
    <property type="entry name" value="Phosphatidylinositol 3-kinase Catalytic Subunit, Chain A, domain 1"/>
    <property type="match status" value="1"/>
</dbReference>
<dbReference type="AlphaFoldDB" id="A7S439"/>
<dbReference type="InterPro" id="IPR000299">
    <property type="entry name" value="FERM_domain"/>
</dbReference>
<dbReference type="InParanoid" id="A7S439"/>
<dbReference type="EMBL" id="DS469576">
    <property type="protein sequence ID" value="EDO41512.1"/>
    <property type="molecule type" value="Genomic_DNA"/>
</dbReference>
<dbReference type="CDD" id="cd01765">
    <property type="entry name" value="FERM_F0_F1"/>
    <property type="match status" value="1"/>
</dbReference>
<dbReference type="OMA" id="DGMRICH"/>
<sequence>PNKERKVSCKLLCEVVLLDNTTFTATFEKKSTKGGELFDRVCSFLGVTKKEIFGLQYTSWEDGALNWLDMSKEIRSQRSKPYHFQFAVKFYPRNPRELDPVSRELMCLQVKDSLVRGKFLKPVSIKRHAILDGYFAQIIIGDFNPKSHKRGYIENKLGRFFVPPNGINSDEGIGELDYEAMVFKCHRSHLGLSRTEAITQFLELATEFPFYGVNLQPPSKDRDGNSVCIGIYENGVLVF</sequence>
<reference evidence="2 3" key="1">
    <citation type="journal article" date="2007" name="Science">
        <title>Sea anemone genome reveals ancestral eumetazoan gene repertoire and genomic organization.</title>
        <authorList>
            <person name="Putnam N.H."/>
            <person name="Srivastava M."/>
            <person name="Hellsten U."/>
            <person name="Dirks B."/>
            <person name="Chapman J."/>
            <person name="Salamov A."/>
            <person name="Terry A."/>
            <person name="Shapiro H."/>
            <person name="Lindquist E."/>
            <person name="Kapitonov V.V."/>
            <person name="Jurka J."/>
            <person name="Genikhovich G."/>
            <person name="Grigoriev I.V."/>
            <person name="Lucas S.M."/>
            <person name="Steele R.E."/>
            <person name="Finnerty J.R."/>
            <person name="Technau U."/>
            <person name="Martindale M.Q."/>
            <person name="Rokhsar D.S."/>
        </authorList>
    </citation>
    <scope>NUCLEOTIDE SEQUENCE [LARGE SCALE GENOMIC DNA]</scope>
    <source>
        <strain evidence="3">CH2 X CH6</strain>
    </source>
</reference>
<dbReference type="PANTHER" id="PTHR23280">
    <property type="entry name" value="4.1 G PROTEIN"/>
    <property type="match status" value="1"/>
</dbReference>
<dbReference type="InterPro" id="IPR035963">
    <property type="entry name" value="FERM_2"/>
</dbReference>
<feature type="domain" description="FERM" evidence="1">
    <location>
        <begin position="11"/>
        <end position="239"/>
    </location>
</feature>
<dbReference type="Pfam" id="PF09379">
    <property type="entry name" value="FERM_N"/>
    <property type="match status" value="1"/>
</dbReference>
<protein>
    <recommendedName>
        <fullName evidence="1">FERM domain-containing protein</fullName>
    </recommendedName>
</protein>
<dbReference type="PROSITE" id="PS50057">
    <property type="entry name" value="FERM_3"/>
    <property type="match status" value="1"/>
</dbReference>
<dbReference type="InterPro" id="IPR029071">
    <property type="entry name" value="Ubiquitin-like_domsf"/>
</dbReference>
<dbReference type="SUPFAM" id="SSF47031">
    <property type="entry name" value="Second domain of FERM"/>
    <property type="match status" value="1"/>
</dbReference>
<dbReference type="GO" id="GO:0031032">
    <property type="term" value="P:actomyosin structure organization"/>
    <property type="evidence" value="ECO:0000318"/>
    <property type="project" value="GO_Central"/>
</dbReference>
<evidence type="ECO:0000313" key="2">
    <source>
        <dbReference type="EMBL" id="EDO41512.1"/>
    </source>
</evidence>
<keyword evidence="3" id="KW-1185">Reference proteome</keyword>
<dbReference type="GO" id="GO:0005856">
    <property type="term" value="C:cytoskeleton"/>
    <property type="evidence" value="ECO:0000318"/>
    <property type="project" value="GO_Central"/>
</dbReference>
<dbReference type="CDD" id="cd14473">
    <property type="entry name" value="FERM_B-lobe"/>
    <property type="match status" value="1"/>
</dbReference>
<feature type="non-terminal residue" evidence="2">
    <location>
        <position position="1"/>
    </location>
</feature>
<dbReference type="FunFam" id="3.10.20.90:FF:000523">
    <property type="entry name" value="Predicted protein"/>
    <property type="match status" value="1"/>
</dbReference>
<dbReference type="InterPro" id="IPR019748">
    <property type="entry name" value="FERM_central"/>
</dbReference>
<dbReference type="Gene3D" id="1.20.80.10">
    <property type="match status" value="1"/>
</dbReference>
<gene>
    <name evidence="2" type="ORF">NEMVEDRAFT_v1g26234</name>
</gene>
<dbReference type="InterPro" id="IPR018979">
    <property type="entry name" value="FERM_N"/>
</dbReference>
<dbReference type="FunFam" id="1.20.80.10:FF:000049">
    <property type="entry name" value="Predicted protein"/>
    <property type="match status" value="1"/>
</dbReference>
<feature type="non-terminal residue" evidence="2">
    <location>
        <position position="239"/>
    </location>
</feature>